<dbReference type="Proteomes" id="UP000030758">
    <property type="component" value="Unassembled WGS sequence"/>
</dbReference>
<organism evidence="1">
    <name type="scientific">Trichuris suis</name>
    <name type="common">pig whipworm</name>
    <dbReference type="NCBI Taxonomy" id="68888"/>
    <lineage>
        <taxon>Eukaryota</taxon>
        <taxon>Metazoa</taxon>
        <taxon>Ecdysozoa</taxon>
        <taxon>Nematoda</taxon>
        <taxon>Enoplea</taxon>
        <taxon>Dorylaimia</taxon>
        <taxon>Trichinellida</taxon>
        <taxon>Trichuridae</taxon>
        <taxon>Trichuris</taxon>
    </lineage>
</organism>
<proteinExistence type="predicted"/>
<name>A0A085N940_9BILA</name>
<protein>
    <submittedName>
        <fullName evidence="1">Uncharacterized protein</fullName>
    </submittedName>
</protein>
<sequence length="69" mass="8135">MKPNFKHSLLYYQHFRFASVADESEWNKQQCGEKTSRFETNEQYTQVDDQSKATLVKVGAVYPTRTKKD</sequence>
<dbReference type="AlphaFoldDB" id="A0A085N940"/>
<evidence type="ECO:0000313" key="1">
    <source>
        <dbReference type="EMBL" id="KFD65986.1"/>
    </source>
</evidence>
<reference evidence="1" key="1">
    <citation type="journal article" date="2014" name="Nat. Genet.">
        <title>Genome and transcriptome of the porcine whipworm Trichuris suis.</title>
        <authorList>
            <person name="Jex A.R."/>
            <person name="Nejsum P."/>
            <person name="Schwarz E.M."/>
            <person name="Hu L."/>
            <person name="Young N.D."/>
            <person name="Hall R.S."/>
            <person name="Korhonen P.K."/>
            <person name="Liao S."/>
            <person name="Thamsborg S."/>
            <person name="Xia J."/>
            <person name="Xu P."/>
            <person name="Wang S."/>
            <person name="Scheerlinck J.P."/>
            <person name="Hofmann A."/>
            <person name="Sternberg P.W."/>
            <person name="Wang J."/>
            <person name="Gasser R.B."/>
        </authorList>
    </citation>
    <scope>NUCLEOTIDE SEQUENCE [LARGE SCALE GENOMIC DNA]</scope>
    <source>
        <strain evidence="1">DCEP-RM93F</strain>
    </source>
</reference>
<accession>A0A085N940</accession>
<gene>
    <name evidence="1" type="ORF">M514_21809</name>
</gene>
<dbReference type="EMBL" id="KL367529">
    <property type="protein sequence ID" value="KFD65986.1"/>
    <property type="molecule type" value="Genomic_DNA"/>
</dbReference>